<dbReference type="EMBL" id="KZ678130">
    <property type="protein sequence ID" value="PSN71738.1"/>
    <property type="molecule type" value="Genomic_DNA"/>
</dbReference>
<dbReference type="AlphaFoldDB" id="A0A2T2P325"/>
<keyword evidence="2" id="KW-1185">Reference proteome</keyword>
<proteinExistence type="predicted"/>
<sequence length="85" mass="8777">MVAVVARARALDRRVVGTAVAGVLLMRPVRAKKMGRLGEAVDKGCNGRGLPRVVVARGGGQSLAARANYGVRAAQILSGGRGRAR</sequence>
<dbReference type="Proteomes" id="UP000240883">
    <property type="component" value="Unassembled WGS sequence"/>
</dbReference>
<accession>A0A2T2P325</accession>
<reference evidence="1 2" key="1">
    <citation type="journal article" date="2018" name="Front. Microbiol.">
        <title>Genome-Wide Analysis of Corynespora cassiicola Leaf Fall Disease Putative Effectors.</title>
        <authorList>
            <person name="Lopez D."/>
            <person name="Ribeiro S."/>
            <person name="Label P."/>
            <person name="Fumanal B."/>
            <person name="Venisse J.S."/>
            <person name="Kohler A."/>
            <person name="de Oliveira R.R."/>
            <person name="Labutti K."/>
            <person name="Lipzen A."/>
            <person name="Lail K."/>
            <person name="Bauer D."/>
            <person name="Ohm R.A."/>
            <person name="Barry K.W."/>
            <person name="Spatafora J."/>
            <person name="Grigoriev I.V."/>
            <person name="Martin F.M."/>
            <person name="Pujade-Renaud V."/>
        </authorList>
    </citation>
    <scope>NUCLEOTIDE SEQUENCE [LARGE SCALE GENOMIC DNA]</scope>
    <source>
        <strain evidence="1 2">Philippines</strain>
    </source>
</reference>
<name>A0A2T2P325_CORCC</name>
<gene>
    <name evidence="1" type="ORF">BS50DRAFT_234960</name>
</gene>
<evidence type="ECO:0000313" key="2">
    <source>
        <dbReference type="Proteomes" id="UP000240883"/>
    </source>
</evidence>
<evidence type="ECO:0000313" key="1">
    <source>
        <dbReference type="EMBL" id="PSN71738.1"/>
    </source>
</evidence>
<organism evidence="1 2">
    <name type="scientific">Corynespora cassiicola Philippines</name>
    <dbReference type="NCBI Taxonomy" id="1448308"/>
    <lineage>
        <taxon>Eukaryota</taxon>
        <taxon>Fungi</taxon>
        <taxon>Dikarya</taxon>
        <taxon>Ascomycota</taxon>
        <taxon>Pezizomycotina</taxon>
        <taxon>Dothideomycetes</taxon>
        <taxon>Pleosporomycetidae</taxon>
        <taxon>Pleosporales</taxon>
        <taxon>Corynesporascaceae</taxon>
        <taxon>Corynespora</taxon>
    </lineage>
</organism>
<protein>
    <submittedName>
        <fullName evidence="1">Uncharacterized protein</fullName>
    </submittedName>
</protein>